<dbReference type="PANTHER" id="PTHR43848:SF2">
    <property type="entry name" value="PUTRESCINE TRANSPORT SYSTEM PERMEASE PROTEIN POTI"/>
    <property type="match status" value="1"/>
</dbReference>
<dbReference type="PROSITE" id="PS50928">
    <property type="entry name" value="ABC_TM1"/>
    <property type="match status" value="1"/>
</dbReference>
<evidence type="ECO:0000256" key="5">
    <source>
        <dbReference type="ARBA" id="ARBA00022692"/>
    </source>
</evidence>
<dbReference type="InterPro" id="IPR051789">
    <property type="entry name" value="Bact_Polyamine_Transport"/>
</dbReference>
<dbReference type="Gene3D" id="1.10.3720.10">
    <property type="entry name" value="MetI-like"/>
    <property type="match status" value="1"/>
</dbReference>
<proteinExistence type="inferred from homology"/>
<feature type="transmembrane region" description="Helical" evidence="8">
    <location>
        <begin position="215"/>
        <end position="236"/>
    </location>
</feature>
<protein>
    <submittedName>
        <fullName evidence="10">ABC transporter permease</fullName>
    </submittedName>
</protein>
<comment type="caution">
    <text evidence="10">The sequence shown here is derived from an EMBL/GenBank/DDBJ whole genome shotgun (WGS) entry which is preliminary data.</text>
</comment>
<dbReference type="SUPFAM" id="SSF161098">
    <property type="entry name" value="MetI-like"/>
    <property type="match status" value="1"/>
</dbReference>
<keyword evidence="4" id="KW-1003">Cell membrane</keyword>
<reference evidence="10" key="2">
    <citation type="journal article" date="2021" name="PeerJ">
        <title>Extensive microbial diversity within the chicken gut microbiome revealed by metagenomics and culture.</title>
        <authorList>
            <person name="Gilroy R."/>
            <person name="Ravi A."/>
            <person name="Getino M."/>
            <person name="Pursley I."/>
            <person name="Horton D.L."/>
            <person name="Alikhan N.F."/>
            <person name="Baker D."/>
            <person name="Gharbi K."/>
            <person name="Hall N."/>
            <person name="Watson M."/>
            <person name="Adriaenssens E.M."/>
            <person name="Foster-Nyarko E."/>
            <person name="Jarju S."/>
            <person name="Secka A."/>
            <person name="Antonio M."/>
            <person name="Oren A."/>
            <person name="Chaudhuri R.R."/>
            <person name="La Ragione R."/>
            <person name="Hildebrand F."/>
            <person name="Pallen M.J."/>
        </authorList>
    </citation>
    <scope>NUCLEOTIDE SEQUENCE</scope>
    <source>
        <strain evidence="10">ChiHjej9B8-7071</strain>
    </source>
</reference>
<dbReference type="CDD" id="cd06261">
    <property type="entry name" value="TM_PBP2"/>
    <property type="match status" value="1"/>
</dbReference>
<evidence type="ECO:0000256" key="7">
    <source>
        <dbReference type="ARBA" id="ARBA00023136"/>
    </source>
</evidence>
<evidence type="ECO:0000313" key="11">
    <source>
        <dbReference type="Proteomes" id="UP000824258"/>
    </source>
</evidence>
<evidence type="ECO:0000256" key="3">
    <source>
        <dbReference type="ARBA" id="ARBA00022448"/>
    </source>
</evidence>
<feature type="transmembrane region" description="Helical" evidence="8">
    <location>
        <begin position="185"/>
        <end position="203"/>
    </location>
</feature>
<reference evidence="10" key="1">
    <citation type="submission" date="2020-10" db="EMBL/GenBank/DDBJ databases">
        <authorList>
            <person name="Gilroy R."/>
        </authorList>
    </citation>
    <scope>NUCLEOTIDE SEQUENCE</scope>
    <source>
        <strain evidence="10">ChiHjej9B8-7071</strain>
    </source>
</reference>
<dbReference type="PANTHER" id="PTHR43848">
    <property type="entry name" value="PUTRESCINE TRANSPORT SYSTEM PERMEASE PROTEIN POTI"/>
    <property type="match status" value="1"/>
</dbReference>
<keyword evidence="5 8" id="KW-0812">Transmembrane</keyword>
<evidence type="ECO:0000313" key="10">
    <source>
        <dbReference type="EMBL" id="HIR09964.1"/>
    </source>
</evidence>
<dbReference type="GO" id="GO:0055085">
    <property type="term" value="P:transmembrane transport"/>
    <property type="evidence" value="ECO:0007669"/>
    <property type="project" value="InterPro"/>
</dbReference>
<dbReference type="Proteomes" id="UP000824258">
    <property type="component" value="Unassembled WGS sequence"/>
</dbReference>
<evidence type="ECO:0000259" key="9">
    <source>
        <dbReference type="PROSITE" id="PS50928"/>
    </source>
</evidence>
<evidence type="ECO:0000256" key="6">
    <source>
        <dbReference type="ARBA" id="ARBA00022989"/>
    </source>
</evidence>
<sequence>MVVLAVASFNTGNDIAVFKGFTFAQYGELFRDGDLLRLLGNSLIIAVLSSVLATILGTMAAVGLHGARGRLRRAVMTLTNIPMTNPDIVTGVSLALLFAFTGTLLKINSILGFWTLLIAHVTFNLPYVILSVLPKLTQMDPDLEEAALDLGCTPTEAFFRVILHEILPGIVSGLMMAFTMSLDDFVISYFVTGSSFITLPVEIYNYTKKPIHPKIYALFTMMFLVILVLMVTMNLLQARDAGRKAKKRGVRI</sequence>
<accession>A0A9D1A8M4</accession>
<feature type="transmembrane region" description="Helical" evidence="8">
    <location>
        <begin position="111"/>
        <end position="133"/>
    </location>
</feature>
<dbReference type="Pfam" id="PF00528">
    <property type="entry name" value="BPD_transp_1"/>
    <property type="match status" value="1"/>
</dbReference>
<keyword evidence="7 8" id="KW-0472">Membrane</keyword>
<dbReference type="GO" id="GO:0005886">
    <property type="term" value="C:plasma membrane"/>
    <property type="evidence" value="ECO:0007669"/>
    <property type="project" value="UniProtKB-SubCell"/>
</dbReference>
<dbReference type="AlphaFoldDB" id="A0A9D1A8M4"/>
<organism evidence="10 11">
    <name type="scientific">Candidatus Avoscillospira stercoripullorum</name>
    <dbReference type="NCBI Taxonomy" id="2840709"/>
    <lineage>
        <taxon>Bacteria</taxon>
        <taxon>Bacillati</taxon>
        <taxon>Bacillota</taxon>
        <taxon>Clostridia</taxon>
        <taxon>Eubacteriales</taxon>
        <taxon>Oscillospiraceae</taxon>
        <taxon>Oscillospiraceae incertae sedis</taxon>
        <taxon>Candidatus Avoscillospira</taxon>
    </lineage>
</organism>
<evidence type="ECO:0000256" key="2">
    <source>
        <dbReference type="ARBA" id="ARBA00007069"/>
    </source>
</evidence>
<evidence type="ECO:0000256" key="1">
    <source>
        <dbReference type="ARBA" id="ARBA00004651"/>
    </source>
</evidence>
<feature type="domain" description="ABC transmembrane type-1" evidence="9">
    <location>
        <begin position="39"/>
        <end position="237"/>
    </location>
</feature>
<feature type="transmembrane region" description="Helical" evidence="8">
    <location>
        <begin position="88"/>
        <end position="105"/>
    </location>
</feature>
<keyword evidence="3 8" id="KW-0813">Transport</keyword>
<evidence type="ECO:0000256" key="8">
    <source>
        <dbReference type="RuleBase" id="RU363032"/>
    </source>
</evidence>
<name>A0A9D1A8M4_9FIRM</name>
<keyword evidence="6 8" id="KW-1133">Transmembrane helix</keyword>
<feature type="transmembrane region" description="Helical" evidence="8">
    <location>
        <begin position="43"/>
        <end position="67"/>
    </location>
</feature>
<evidence type="ECO:0000256" key="4">
    <source>
        <dbReference type="ARBA" id="ARBA00022475"/>
    </source>
</evidence>
<dbReference type="InterPro" id="IPR035906">
    <property type="entry name" value="MetI-like_sf"/>
</dbReference>
<comment type="similarity">
    <text evidence="2">Belongs to the binding-protein-dependent transport system permease family. CysTW subfamily.</text>
</comment>
<gene>
    <name evidence="10" type="ORF">IAA70_06145</name>
</gene>
<dbReference type="InterPro" id="IPR000515">
    <property type="entry name" value="MetI-like"/>
</dbReference>
<dbReference type="EMBL" id="DVGD01000197">
    <property type="protein sequence ID" value="HIR09964.1"/>
    <property type="molecule type" value="Genomic_DNA"/>
</dbReference>
<comment type="subcellular location">
    <subcellularLocation>
        <location evidence="1 8">Cell membrane</location>
        <topology evidence="1 8">Multi-pass membrane protein</topology>
    </subcellularLocation>
</comment>